<dbReference type="AlphaFoldDB" id="A0A9D4KIA4"/>
<evidence type="ECO:0000313" key="2">
    <source>
        <dbReference type="Proteomes" id="UP000828390"/>
    </source>
</evidence>
<accession>A0A9D4KIA4</accession>
<comment type="caution">
    <text evidence="1">The sequence shown here is derived from an EMBL/GenBank/DDBJ whole genome shotgun (WGS) entry which is preliminary data.</text>
</comment>
<reference evidence="1" key="1">
    <citation type="journal article" date="2019" name="bioRxiv">
        <title>The Genome of the Zebra Mussel, Dreissena polymorpha: A Resource for Invasive Species Research.</title>
        <authorList>
            <person name="McCartney M.A."/>
            <person name="Auch B."/>
            <person name="Kono T."/>
            <person name="Mallez S."/>
            <person name="Zhang Y."/>
            <person name="Obille A."/>
            <person name="Becker A."/>
            <person name="Abrahante J.E."/>
            <person name="Garbe J."/>
            <person name="Badalamenti J.P."/>
            <person name="Herman A."/>
            <person name="Mangelson H."/>
            <person name="Liachko I."/>
            <person name="Sullivan S."/>
            <person name="Sone E.D."/>
            <person name="Koren S."/>
            <person name="Silverstein K.A.T."/>
            <person name="Beckman K.B."/>
            <person name="Gohl D.M."/>
        </authorList>
    </citation>
    <scope>NUCLEOTIDE SEQUENCE</scope>
    <source>
        <strain evidence="1">Duluth1</strain>
        <tissue evidence="1">Whole animal</tissue>
    </source>
</reference>
<gene>
    <name evidence="1" type="ORF">DPMN_113435</name>
</gene>
<protein>
    <submittedName>
        <fullName evidence="1">Uncharacterized protein</fullName>
    </submittedName>
</protein>
<dbReference type="Proteomes" id="UP000828390">
    <property type="component" value="Unassembled WGS sequence"/>
</dbReference>
<keyword evidence="2" id="KW-1185">Reference proteome</keyword>
<name>A0A9D4KIA4_DREPO</name>
<evidence type="ECO:0000313" key="1">
    <source>
        <dbReference type="EMBL" id="KAH3839994.1"/>
    </source>
</evidence>
<dbReference type="EMBL" id="JAIWYP010000004">
    <property type="protein sequence ID" value="KAH3839994.1"/>
    <property type="molecule type" value="Genomic_DNA"/>
</dbReference>
<organism evidence="1 2">
    <name type="scientific">Dreissena polymorpha</name>
    <name type="common">Zebra mussel</name>
    <name type="synonym">Mytilus polymorpha</name>
    <dbReference type="NCBI Taxonomy" id="45954"/>
    <lineage>
        <taxon>Eukaryota</taxon>
        <taxon>Metazoa</taxon>
        <taxon>Spiralia</taxon>
        <taxon>Lophotrochozoa</taxon>
        <taxon>Mollusca</taxon>
        <taxon>Bivalvia</taxon>
        <taxon>Autobranchia</taxon>
        <taxon>Heteroconchia</taxon>
        <taxon>Euheterodonta</taxon>
        <taxon>Imparidentia</taxon>
        <taxon>Neoheterodontei</taxon>
        <taxon>Myida</taxon>
        <taxon>Dreissenoidea</taxon>
        <taxon>Dreissenidae</taxon>
        <taxon>Dreissena</taxon>
    </lineage>
</organism>
<reference evidence="1" key="2">
    <citation type="submission" date="2020-11" db="EMBL/GenBank/DDBJ databases">
        <authorList>
            <person name="McCartney M.A."/>
            <person name="Auch B."/>
            <person name="Kono T."/>
            <person name="Mallez S."/>
            <person name="Becker A."/>
            <person name="Gohl D.M."/>
            <person name="Silverstein K.A.T."/>
            <person name="Koren S."/>
            <person name="Bechman K.B."/>
            <person name="Herman A."/>
            <person name="Abrahante J.E."/>
            <person name="Garbe J."/>
        </authorList>
    </citation>
    <scope>NUCLEOTIDE SEQUENCE</scope>
    <source>
        <strain evidence="1">Duluth1</strain>
        <tissue evidence="1">Whole animal</tissue>
    </source>
</reference>
<sequence>MTGDAAHPSSARWSDNKCYLLSKVPQSSSLQPGFFYPMDFCVFPDVKSQLRCIRFESKQELTVAAQRIVSSFDADWIQILGVDRQTGVKHVV</sequence>
<proteinExistence type="predicted"/>